<accession>A0A1I0QZK9</accession>
<dbReference type="EMBL" id="FOIR01000002">
    <property type="protein sequence ID" value="SEW33138.1"/>
    <property type="molecule type" value="Genomic_DNA"/>
</dbReference>
<organism evidence="2 3">
    <name type="scientific">Roseivirga pacifica</name>
    <dbReference type="NCBI Taxonomy" id="1267423"/>
    <lineage>
        <taxon>Bacteria</taxon>
        <taxon>Pseudomonadati</taxon>
        <taxon>Bacteroidota</taxon>
        <taxon>Cytophagia</taxon>
        <taxon>Cytophagales</taxon>
        <taxon>Roseivirgaceae</taxon>
        <taxon>Roseivirga</taxon>
    </lineage>
</organism>
<comment type="catalytic activity">
    <reaction evidence="1">
        <text>L-serine + acetyl-CoA = O-acetyl-L-serine + CoA</text>
        <dbReference type="Rhea" id="RHEA:24560"/>
        <dbReference type="ChEBI" id="CHEBI:33384"/>
        <dbReference type="ChEBI" id="CHEBI:57287"/>
        <dbReference type="ChEBI" id="CHEBI:57288"/>
        <dbReference type="ChEBI" id="CHEBI:58340"/>
        <dbReference type="EC" id="2.3.1.30"/>
    </reaction>
</comment>
<keyword evidence="1" id="KW-0012">Acyltransferase</keyword>
<dbReference type="SUPFAM" id="SSF51161">
    <property type="entry name" value="Trimeric LpxA-like enzymes"/>
    <property type="match status" value="1"/>
</dbReference>
<dbReference type="OrthoDB" id="9814490at2"/>
<dbReference type="Proteomes" id="UP000199437">
    <property type="component" value="Unassembled WGS sequence"/>
</dbReference>
<dbReference type="InterPro" id="IPR005881">
    <property type="entry name" value="Ser_O-AcTrfase"/>
</dbReference>
<dbReference type="InterPro" id="IPR011004">
    <property type="entry name" value="Trimer_LpxA-like_sf"/>
</dbReference>
<name>A0A1I0QZK9_9BACT</name>
<dbReference type="GO" id="GO:0009001">
    <property type="term" value="F:serine O-acetyltransferase activity"/>
    <property type="evidence" value="ECO:0007669"/>
    <property type="project" value="UniProtKB-EC"/>
</dbReference>
<keyword evidence="3" id="KW-1185">Reference proteome</keyword>
<dbReference type="GO" id="GO:0006535">
    <property type="term" value="P:cysteine biosynthetic process from serine"/>
    <property type="evidence" value="ECO:0007669"/>
    <property type="project" value="InterPro"/>
</dbReference>
<gene>
    <name evidence="2" type="ORF">SAMN05216290_2957</name>
</gene>
<evidence type="ECO:0000313" key="2">
    <source>
        <dbReference type="EMBL" id="SEW33138.1"/>
    </source>
</evidence>
<keyword evidence="1 2" id="KW-0808">Transferase</keyword>
<proteinExistence type="inferred from homology"/>
<sequence length="165" mass="18818">MKELLKIIFDDLAFYSGSTFGKKVMTFFFKPAFRLMRNYRLGNYFFYHRSFISGPILIYLKHRQLKYNSCQISYETKIGRKLNLPHPVGIVIGKGVQIDDNVSLYQNCTLGRKRGNEYPHIKKGVTIYPSSIIVGSVIIGEGATIGALSFVNKSIKSNQVYFNKA</sequence>
<reference evidence="3" key="1">
    <citation type="submission" date="2016-10" db="EMBL/GenBank/DDBJ databases">
        <authorList>
            <person name="Varghese N."/>
            <person name="Submissions S."/>
        </authorList>
    </citation>
    <scope>NUCLEOTIDE SEQUENCE [LARGE SCALE GENOMIC DNA]</scope>
    <source>
        <strain evidence="3">CGMCC 1.12402</strain>
    </source>
</reference>
<dbReference type="GeneID" id="99987641"/>
<dbReference type="InterPro" id="IPR001451">
    <property type="entry name" value="Hexapep"/>
</dbReference>
<dbReference type="Pfam" id="PF00132">
    <property type="entry name" value="Hexapep"/>
    <property type="match status" value="1"/>
</dbReference>
<dbReference type="AlphaFoldDB" id="A0A1I0QZK9"/>
<protein>
    <recommendedName>
        <fullName evidence="1">Serine acetyltransferase</fullName>
        <ecNumber evidence="1">2.3.1.30</ecNumber>
    </recommendedName>
</protein>
<dbReference type="PIRSF" id="PIRSF000441">
    <property type="entry name" value="CysE"/>
    <property type="match status" value="1"/>
</dbReference>
<evidence type="ECO:0000256" key="1">
    <source>
        <dbReference type="PIRNR" id="PIRNR000441"/>
    </source>
</evidence>
<dbReference type="GO" id="GO:0005737">
    <property type="term" value="C:cytoplasm"/>
    <property type="evidence" value="ECO:0007669"/>
    <property type="project" value="InterPro"/>
</dbReference>
<comment type="similarity">
    <text evidence="1">Belongs to the transferase hexapeptide repeat family.</text>
</comment>
<evidence type="ECO:0000313" key="3">
    <source>
        <dbReference type="Proteomes" id="UP000199437"/>
    </source>
</evidence>
<dbReference type="STRING" id="1267423.SAMN05216290_2957"/>
<dbReference type="PANTHER" id="PTHR42811">
    <property type="entry name" value="SERINE ACETYLTRANSFERASE"/>
    <property type="match status" value="1"/>
</dbReference>
<dbReference type="EC" id="2.3.1.30" evidence="1"/>
<dbReference type="RefSeq" id="WP_090259334.1">
    <property type="nucleotide sequence ID" value="NZ_FOIR01000002.1"/>
</dbReference>
<dbReference type="Gene3D" id="2.160.10.10">
    <property type="entry name" value="Hexapeptide repeat proteins"/>
    <property type="match status" value="1"/>
</dbReference>